<comment type="caution">
    <text evidence="3">The sequence shown here is derived from an EMBL/GenBank/DDBJ whole genome shotgun (WGS) entry which is preliminary data.</text>
</comment>
<evidence type="ECO:0000256" key="1">
    <source>
        <dbReference type="SAM" id="MobiDB-lite"/>
    </source>
</evidence>
<sequence>MPDHRRRRRRRPSKTTFFLVLVLSSGVQSTRNWRTTSGNGTWIHTYSRIHASQGCHNLFRRPVRLPSRPDDNNQAHLKLEETRPPPPLDGEHSSFPGEPPGPSLEMELESWKLLFPSELHHRVCWHAGFWLRTLGAPRLKQCIHLPVVKFEECR</sequence>
<accession>A0A8H3WBZ0</accession>
<protein>
    <recommendedName>
        <fullName evidence="5">Secreted protein</fullName>
    </recommendedName>
</protein>
<evidence type="ECO:0000313" key="3">
    <source>
        <dbReference type="EMBL" id="KAF0325168.1"/>
    </source>
</evidence>
<keyword evidence="4" id="KW-1185">Reference proteome</keyword>
<organism evidence="3 4">
    <name type="scientific">Colletotrichum asianum</name>
    <dbReference type="NCBI Taxonomy" id="702518"/>
    <lineage>
        <taxon>Eukaryota</taxon>
        <taxon>Fungi</taxon>
        <taxon>Dikarya</taxon>
        <taxon>Ascomycota</taxon>
        <taxon>Pezizomycotina</taxon>
        <taxon>Sordariomycetes</taxon>
        <taxon>Hypocreomycetidae</taxon>
        <taxon>Glomerellales</taxon>
        <taxon>Glomerellaceae</taxon>
        <taxon>Colletotrichum</taxon>
        <taxon>Colletotrichum gloeosporioides species complex</taxon>
    </lineage>
</organism>
<feature type="chain" id="PRO_5034551787" description="Secreted protein" evidence="2">
    <location>
        <begin position="30"/>
        <end position="154"/>
    </location>
</feature>
<dbReference type="Proteomes" id="UP000434172">
    <property type="component" value="Unassembled WGS sequence"/>
</dbReference>
<reference evidence="3 4" key="1">
    <citation type="submission" date="2019-12" db="EMBL/GenBank/DDBJ databases">
        <title>A genome sequence resource for the geographically widespread anthracnose pathogen Colletotrichum asianum.</title>
        <authorList>
            <person name="Meng Y."/>
        </authorList>
    </citation>
    <scope>NUCLEOTIDE SEQUENCE [LARGE SCALE GENOMIC DNA]</scope>
    <source>
        <strain evidence="3 4">ICMP 18580</strain>
    </source>
</reference>
<feature type="signal peptide" evidence="2">
    <location>
        <begin position="1"/>
        <end position="29"/>
    </location>
</feature>
<gene>
    <name evidence="3" type="ORF">GQ607_007495</name>
</gene>
<keyword evidence="2" id="KW-0732">Signal</keyword>
<evidence type="ECO:0008006" key="5">
    <source>
        <dbReference type="Google" id="ProtNLM"/>
    </source>
</evidence>
<feature type="region of interest" description="Disordered" evidence="1">
    <location>
        <begin position="62"/>
        <end position="101"/>
    </location>
</feature>
<proteinExistence type="predicted"/>
<evidence type="ECO:0000256" key="2">
    <source>
        <dbReference type="SAM" id="SignalP"/>
    </source>
</evidence>
<dbReference type="AlphaFoldDB" id="A0A8H3WBZ0"/>
<dbReference type="EMBL" id="WOWK01000038">
    <property type="protein sequence ID" value="KAF0325168.1"/>
    <property type="molecule type" value="Genomic_DNA"/>
</dbReference>
<feature type="compositionally biased region" description="Basic and acidic residues" evidence="1">
    <location>
        <begin position="67"/>
        <end position="83"/>
    </location>
</feature>
<name>A0A8H3WBZ0_9PEZI</name>
<evidence type="ECO:0000313" key="4">
    <source>
        <dbReference type="Proteomes" id="UP000434172"/>
    </source>
</evidence>